<evidence type="ECO:0000313" key="1">
    <source>
        <dbReference type="EMBL" id="KAI4839835.1"/>
    </source>
</evidence>
<accession>A0ACB9YC47</accession>
<reference evidence="1" key="1">
    <citation type="submission" date="2022-06" db="EMBL/GenBank/DDBJ databases">
        <title>The First Complete Genome of the Simian Malaria Parasite Plasmodium brasilianum.</title>
        <authorList>
            <person name="Bajic M."/>
            <person name="Ravishankar S."/>
        </authorList>
    </citation>
    <scope>NUCLEOTIDE SEQUENCE</scope>
    <source>
        <strain evidence="1">Bolivian I</strain>
    </source>
</reference>
<proteinExistence type="predicted"/>
<keyword evidence="2" id="KW-1185">Reference proteome</keyword>
<sequence length="275" mass="32527">MERKNRLLFFITFVAFIITWMYYFQSDLSTFNKSFCEIYRLNGKLNARTYRLLAKYKHDKNSNIVELKEGISNSGMCIRKYFSNNERETIGKKKQSNRDSLNDDGVKEEALKNKSCIFGTKKYSYFENKIFKELDNAEYLEKNNRISDRTYNKIKFKKRRLRFSLVLLLFILILVVPLIDLSIYNVYGKELLSALGLLTLSTGYSGYFPEVSGSLKAPLGLKDSMFREVIRVPTIIKYCIPILIIFVVLMLSIVYYYKKVMKYEKIKFMEKLKEY</sequence>
<comment type="caution">
    <text evidence="1">The sequence shown here is derived from an EMBL/GenBank/DDBJ whole genome shotgun (WGS) entry which is preliminary data.</text>
</comment>
<evidence type="ECO:0000313" key="2">
    <source>
        <dbReference type="Proteomes" id="UP001056978"/>
    </source>
</evidence>
<protein>
    <submittedName>
        <fullName evidence="1">Uncharacterized protein</fullName>
    </submittedName>
</protein>
<organism evidence="1 2">
    <name type="scientific">Plasmodium brasilianum</name>
    <dbReference type="NCBI Taxonomy" id="5824"/>
    <lineage>
        <taxon>Eukaryota</taxon>
        <taxon>Sar</taxon>
        <taxon>Alveolata</taxon>
        <taxon>Apicomplexa</taxon>
        <taxon>Aconoidasida</taxon>
        <taxon>Haemosporida</taxon>
        <taxon>Plasmodiidae</taxon>
        <taxon>Plasmodium</taxon>
        <taxon>Plasmodium (Plasmodium)</taxon>
    </lineage>
</organism>
<dbReference type="Proteomes" id="UP001056978">
    <property type="component" value="Chromosome 6"/>
</dbReference>
<gene>
    <name evidence="1" type="ORF">MKS88_001738</name>
</gene>
<dbReference type="EMBL" id="CM043774">
    <property type="protein sequence ID" value="KAI4839835.1"/>
    <property type="molecule type" value="Genomic_DNA"/>
</dbReference>
<name>A0ACB9YC47_PLABR</name>